<name>A0A6M3LF20_9ZZZZ</name>
<reference evidence="2" key="1">
    <citation type="submission" date="2020-03" db="EMBL/GenBank/DDBJ databases">
        <title>The deep terrestrial virosphere.</title>
        <authorList>
            <person name="Holmfeldt K."/>
            <person name="Nilsson E."/>
            <person name="Simone D."/>
            <person name="Lopez-Fernandez M."/>
            <person name="Wu X."/>
            <person name="de Brujin I."/>
            <person name="Lundin D."/>
            <person name="Andersson A."/>
            <person name="Bertilsson S."/>
            <person name="Dopson M."/>
        </authorList>
    </citation>
    <scope>NUCLEOTIDE SEQUENCE</scope>
    <source>
        <strain evidence="2">MM415B04789</strain>
    </source>
</reference>
<keyword evidence="1" id="KW-1133">Transmembrane helix</keyword>
<feature type="transmembrane region" description="Helical" evidence="1">
    <location>
        <begin position="21"/>
        <end position="38"/>
    </location>
</feature>
<organism evidence="2">
    <name type="scientific">viral metagenome</name>
    <dbReference type="NCBI Taxonomy" id="1070528"/>
    <lineage>
        <taxon>unclassified sequences</taxon>
        <taxon>metagenomes</taxon>
        <taxon>organismal metagenomes</taxon>
    </lineage>
</organism>
<protein>
    <submittedName>
        <fullName evidence="2">Uncharacterized protein</fullName>
    </submittedName>
</protein>
<dbReference type="EMBL" id="MT143049">
    <property type="protein sequence ID" value="QJA92232.1"/>
    <property type="molecule type" value="Genomic_DNA"/>
</dbReference>
<keyword evidence="1" id="KW-0472">Membrane</keyword>
<evidence type="ECO:0000313" key="2">
    <source>
        <dbReference type="EMBL" id="QJA92232.1"/>
    </source>
</evidence>
<evidence type="ECO:0000256" key="1">
    <source>
        <dbReference type="SAM" id="Phobius"/>
    </source>
</evidence>
<accession>A0A6M3LF20</accession>
<sequence length="82" mass="9238">MDKEATLNILYKIFIGDSWKSSVTGYVLAVCYVLLPILQAKEFTGKELFLAAIIAIIMRFINEHGKKEVVDNNPDGFKDNQS</sequence>
<keyword evidence="1" id="KW-0812">Transmembrane</keyword>
<gene>
    <name evidence="2" type="ORF">MM415B04789_0010</name>
</gene>
<proteinExistence type="predicted"/>
<dbReference type="AlphaFoldDB" id="A0A6M3LF20"/>